<dbReference type="PANTHER" id="PTHR46957">
    <property type="entry name" value="CYTOKINE RECEPTOR"/>
    <property type="match status" value="1"/>
</dbReference>
<feature type="domain" description="Fibronectin type-III" evidence="2">
    <location>
        <begin position="305"/>
        <end position="402"/>
    </location>
</feature>
<dbReference type="InterPro" id="IPR036116">
    <property type="entry name" value="FN3_sf"/>
</dbReference>
<dbReference type="InterPro" id="IPR050713">
    <property type="entry name" value="RTP_Phos/Ushers"/>
</dbReference>
<dbReference type="PROSITE" id="PS50853">
    <property type="entry name" value="FN3"/>
    <property type="match status" value="2"/>
</dbReference>
<protein>
    <recommendedName>
        <fullName evidence="2">Fibronectin type-III domain-containing protein</fullName>
    </recommendedName>
</protein>
<dbReference type="InterPro" id="IPR003961">
    <property type="entry name" value="FN3_dom"/>
</dbReference>
<dbReference type="Pfam" id="PF00041">
    <property type="entry name" value="fn3"/>
    <property type="match status" value="3"/>
</dbReference>
<keyword evidence="1" id="KW-1133">Transmembrane helix</keyword>
<dbReference type="Proteomes" id="UP000596742">
    <property type="component" value="Unassembled WGS sequence"/>
</dbReference>
<sequence length="726" mass="80968">MFHPYAALFAFSFSYFTGLWLTMHALLCKRSNAFNCHDPEPTCACSIQQYCRNTNCYQKKSIDVNCNADNECISPLQCTAETCQCAMNQYWTGSTCSAEKSVNETCTANKECASTLNCSSGRCQCSTNQYWTGSACTAQKSVSVNCNADRECLRPMTCAGGTCECAINHRWIGLTCVALSGVPTSVTLSPKSRSIRISWSKPVESQSTIQGYRVRVLLNSECVVEVLLVCSTGCTNKLIQHVCSADTRLVRESRRSIELMEPISYEINQLLPYKDYIVWLNAINHGGDGNISETSVRTDSEVPQKPLNVSASVVSSNEVKVTWKLQGPKPGITTYHIKVYELVLNAEPAFVRGENVTGFDKQIAQFSGLEAYWNYTFTVVATTDKGSSEESDTSAIVTTYQDAPGKVTNFEIKRPSTISTTMEVSWSIPLLKDRNGIIKEYKINHNISGTTTTETIAGKYENFQKLYYITPDRHYQIEIYAVNAINQAGEILRKMYYASSAIGTQPQVSSKGYTIETVVGAAVGCVVFSGIVVGLVCCLIRKRRRNIISKRAKAKHTQEESKIGCQYGEVGLDNVSAQQELGIKDNKNVYDQIDRISTGSFCCILSAFAQKLSEEQLTALKINLNNLKKEQLDYLSKTKFECLMLTIDMPQKNEEYVDMSKVGLKDAIESYLYDPPYEHEAPTPDWLQIFVNALPEDGDSRLICCHVVETWVTFHKTLANKRDQML</sequence>
<keyword evidence="1" id="KW-0472">Membrane</keyword>
<evidence type="ECO:0000256" key="1">
    <source>
        <dbReference type="SAM" id="Phobius"/>
    </source>
</evidence>
<feature type="transmembrane region" description="Helical" evidence="1">
    <location>
        <begin position="518"/>
        <end position="540"/>
    </location>
</feature>
<dbReference type="PANTHER" id="PTHR46957:SF3">
    <property type="entry name" value="CYTOKINE RECEPTOR"/>
    <property type="match status" value="1"/>
</dbReference>
<keyword evidence="4" id="KW-1185">Reference proteome</keyword>
<dbReference type="CDD" id="cd00063">
    <property type="entry name" value="FN3"/>
    <property type="match status" value="3"/>
</dbReference>
<dbReference type="GO" id="GO:0016020">
    <property type="term" value="C:membrane"/>
    <property type="evidence" value="ECO:0007669"/>
    <property type="project" value="UniProtKB-SubCell"/>
</dbReference>
<name>A0A8B6DEW9_MYTGA</name>
<gene>
    <name evidence="3" type="ORF">MGAL_10B068190</name>
</gene>
<dbReference type="InterPro" id="IPR013783">
    <property type="entry name" value="Ig-like_fold"/>
</dbReference>
<dbReference type="SMART" id="SM00060">
    <property type="entry name" value="FN3"/>
    <property type="match status" value="3"/>
</dbReference>
<evidence type="ECO:0000313" key="3">
    <source>
        <dbReference type="EMBL" id="VDI18092.1"/>
    </source>
</evidence>
<evidence type="ECO:0000259" key="2">
    <source>
        <dbReference type="PROSITE" id="PS50853"/>
    </source>
</evidence>
<keyword evidence="1" id="KW-0812">Transmembrane</keyword>
<dbReference type="SUPFAM" id="SSF49265">
    <property type="entry name" value="Fibronectin type III"/>
    <property type="match status" value="2"/>
</dbReference>
<accession>A0A8B6DEW9</accession>
<feature type="domain" description="Fibronectin type-III" evidence="2">
    <location>
        <begin position="403"/>
        <end position="507"/>
    </location>
</feature>
<evidence type="ECO:0000313" key="4">
    <source>
        <dbReference type="Proteomes" id="UP000596742"/>
    </source>
</evidence>
<proteinExistence type="predicted"/>
<dbReference type="AlphaFoldDB" id="A0A8B6DEW9"/>
<comment type="caution">
    <text evidence="3">The sequence shown here is derived from an EMBL/GenBank/DDBJ whole genome shotgun (WGS) entry which is preliminary data.</text>
</comment>
<feature type="transmembrane region" description="Helical" evidence="1">
    <location>
        <begin position="7"/>
        <end position="27"/>
    </location>
</feature>
<reference evidence="3" key="1">
    <citation type="submission" date="2018-11" db="EMBL/GenBank/DDBJ databases">
        <authorList>
            <person name="Alioto T."/>
            <person name="Alioto T."/>
        </authorList>
    </citation>
    <scope>NUCLEOTIDE SEQUENCE</scope>
</reference>
<dbReference type="Gene3D" id="2.60.40.10">
    <property type="entry name" value="Immunoglobulins"/>
    <property type="match status" value="3"/>
</dbReference>
<dbReference type="EMBL" id="UYJE01003292">
    <property type="protein sequence ID" value="VDI18092.1"/>
    <property type="molecule type" value="Genomic_DNA"/>
</dbReference>
<dbReference type="OrthoDB" id="6161557at2759"/>
<organism evidence="3 4">
    <name type="scientific">Mytilus galloprovincialis</name>
    <name type="common">Mediterranean mussel</name>
    <dbReference type="NCBI Taxonomy" id="29158"/>
    <lineage>
        <taxon>Eukaryota</taxon>
        <taxon>Metazoa</taxon>
        <taxon>Spiralia</taxon>
        <taxon>Lophotrochozoa</taxon>
        <taxon>Mollusca</taxon>
        <taxon>Bivalvia</taxon>
        <taxon>Autobranchia</taxon>
        <taxon>Pteriomorphia</taxon>
        <taxon>Mytilida</taxon>
        <taxon>Mytiloidea</taxon>
        <taxon>Mytilidae</taxon>
        <taxon>Mytilinae</taxon>
        <taxon>Mytilus</taxon>
    </lineage>
</organism>